<comment type="caution">
    <text evidence="5">The sequence shown here is derived from an EMBL/GenBank/DDBJ whole genome shotgun (WGS) entry which is preliminary data.</text>
</comment>
<gene>
    <name evidence="5" type="ORF">C5Y93_28580</name>
</gene>
<dbReference type="EMBL" id="PUHZ01000025">
    <property type="protein sequence ID" value="PQO42299.1"/>
    <property type="molecule type" value="Genomic_DNA"/>
</dbReference>
<keyword evidence="2 3" id="KW-0456">Lyase</keyword>
<evidence type="ECO:0000256" key="4">
    <source>
        <dbReference type="PIRSR" id="PIRSR001365-2"/>
    </source>
</evidence>
<dbReference type="OrthoDB" id="9771791at2"/>
<dbReference type="SMART" id="SM01130">
    <property type="entry name" value="DHDPS"/>
    <property type="match status" value="1"/>
</dbReference>
<evidence type="ECO:0000313" key="5">
    <source>
        <dbReference type="EMBL" id="PQO42299.1"/>
    </source>
</evidence>
<accession>A0A2S8GCY8</accession>
<sequence>MTSLNAPLAGVFPVFQTPYEENGDIDYAVLAKEINWLLEAGSDGLVMAMVSEVLRLSHNERRELAAKTCEIAADRCPVVISVGGESTRIAVENTKHAESIGAAAVMAIPPVSIGAMEQELFAYYTAVIESVAIPVIVQDASGYVGKPMSIELQANLMKTHGADKVLFKPEATPIGPRLSALRDATDGKARIFEGTGGIALVDSYRRGIVGTMPGADLIHGIVALYKALEAGNEQRIYELSFPISAIVATQHSLDAFLAIEKHLLVRQQVFTNTIVRGPVGYKPDEETLREVDRLFDRLTAVLEKP</sequence>
<feature type="binding site" evidence="4">
    <location>
        <position position="212"/>
    </location>
    <ligand>
        <name>pyruvate</name>
        <dbReference type="ChEBI" id="CHEBI:15361"/>
    </ligand>
</feature>
<evidence type="ECO:0000256" key="3">
    <source>
        <dbReference type="PIRNR" id="PIRNR001365"/>
    </source>
</evidence>
<dbReference type="GO" id="GO:0005829">
    <property type="term" value="C:cytosol"/>
    <property type="evidence" value="ECO:0007669"/>
    <property type="project" value="TreeGrafter"/>
</dbReference>
<dbReference type="PIRSF" id="PIRSF001365">
    <property type="entry name" value="DHDPS"/>
    <property type="match status" value="1"/>
</dbReference>
<dbReference type="PANTHER" id="PTHR12128:SF66">
    <property type="entry name" value="4-HYDROXY-2-OXOGLUTARATE ALDOLASE, MITOCHONDRIAL"/>
    <property type="match status" value="1"/>
</dbReference>
<dbReference type="AlphaFoldDB" id="A0A2S8GCY8"/>
<dbReference type="PANTHER" id="PTHR12128">
    <property type="entry name" value="DIHYDRODIPICOLINATE SYNTHASE"/>
    <property type="match status" value="1"/>
</dbReference>
<reference evidence="5 6" key="1">
    <citation type="submission" date="2018-02" db="EMBL/GenBank/DDBJ databases">
        <title>Comparative genomes isolates from brazilian mangrove.</title>
        <authorList>
            <person name="Araujo J.E."/>
            <person name="Taketani R.G."/>
            <person name="Silva M.C.P."/>
            <person name="Loureco M.V."/>
            <person name="Andreote F.D."/>
        </authorList>
    </citation>
    <scope>NUCLEOTIDE SEQUENCE [LARGE SCALE GENOMIC DNA]</scope>
    <source>
        <strain evidence="5 6">Nap-Phe MGV</strain>
    </source>
</reference>
<protein>
    <submittedName>
        <fullName evidence="5">Dihydrodipicolinate synthase family protein</fullName>
    </submittedName>
</protein>
<dbReference type="Proteomes" id="UP000237819">
    <property type="component" value="Unassembled WGS sequence"/>
</dbReference>
<evidence type="ECO:0000313" key="6">
    <source>
        <dbReference type="Proteomes" id="UP000237819"/>
    </source>
</evidence>
<dbReference type="Pfam" id="PF00701">
    <property type="entry name" value="DHDPS"/>
    <property type="match status" value="1"/>
</dbReference>
<dbReference type="InterPro" id="IPR013785">
    <property type="entry name" value="Aldolase_TIM"/>
</dbReference>
<comment type="similarity">
    <text evidence="1 3">Belongs to the DapA family.</text>
</comment>
<dbReference type="Gene3D" id="3.20.20.70">
    <property type="entry name" value="Aldolase class I"/>
    <property type="match status" value="1"/>
</dbReference>
<evidence type="ECO:0000256" key="1">
    <source>
        <dbReference type="ARBA" id="ARBA00007592"/>
    </source>
</evidence>
<dbReference type="CDD" id="cd00408">
    <property type="entry name" value="DHDPS-like"/>
    <property type="match status" value="1"/>
</dbReference>
<dbReference type="InterPro" id="IPR002220">
    <property type="entry name" value="DapA-like"/>
</dbReference>
<proteinExistence type="inferred from homology"/>
<dbReference type="GO" id="GO:0008840">
    <property type="term" value="F:4-hydroxy-tetrahydrodipicolinate synthase activity"/>
    <property type="evidence" value="ECO:0007669"/>
    <property type="project" value="TreeGrafter"/>
</dbReference>
<name>A0A2S8GCY8_9BACT</name>
<dbReference type="RefSeq" id="WP_105338880.1">
    <property type="nucleotide sequence ID" value="NZ_PUHZ01000025.1"/>
</dbReference>
<evidence type="ECO:0000256" key="2">
    <source>
        <dbReference type="ARBA" id="ARBA00023239"/>
    </source>
</evidence>
<organism evidence="5 6">
    <name type="scientific">Blastopirellula marina</name>
    <dbReference type="NCBI Taxonomy" id="124"/>
    <lineage>
        <taxon>Bacteria</taxon>
        <taxon>Pseudomonadati</taxon>
        <taxon>Planctomycetota</taxon>
        <taxon>Planctomycetia</taxon>
        <taxon>Pirellulales</taxon>
        <taxon>Pirellulaceae</taxon>
        <taxon>Blastopirellula</taxon>
    </lineage>
</organism>
<dbReference type="SUPFAM" id="SSF51569">
    <property type="entry name" value="Aldolase"/>
    <property type="match status" value="1"/>
</dbReference>